<accession>A0ABQ3ZZJ1</accession>
<protein>
    <submittedName>
        <fullName evidence="2">Transposase</fullName>
    </submittedName>
</protein>
<dbReference type="EMBL" id="BOMN01000100">
    <property type="protein sequence ID" value="GIE23874.1"/>
    <property type="molecule type" value="Genomic_DNA"/>
</dbReference>
<name>A0ABQ3ZZJ1_9ACTN</name>
<comment type="caution">
    <text evidence="2">The sequence shown here is derived from an EMBL/GenBank/DDBJ whole genome shotgun (WGS) entry which is preliminary data.</text>
</comment>
<dbReference type="RefSeq" id="WP_203840923.1">
    <property type="nucleotide sequence ID" value="NZ_BAAATV010000003.1"/>
</dbReference>
<dbReference type="Pfam" id="PF13546">
    <property type="entry name" value="DDE_5"/>
    <property type="match status" value="1"/>
</dbReference>
<reference evidence="2 3" key="1">
    <citation type="submission" date="2021-01" db="EMBL/GenBank/DDBJ databases">
        <title>Whole genome shotgun sequence of Actinoplanes humidus NBRC 14915.</title>
        <authorList>
            <person name="Komaki H."/>
            <person name="Tamura T."/>
        </authorList>
    </citation>
    <scope>NUCLEOTIDE SEQUENCE [LARGE SCALE GENOMIC DNA]</scope>
    <source>
        <strain evidence="2 3">NBRC 14915</strain>
    </source>
</reference>
<evidence type="ECO:0000259" key="1">
    <source>
        <dbReference type="Pfam" id="PF13546"/>
    </source>
</evidence>
<proteinExistence type="predicted"/>
<sequence>MAEGIDIGAKEWDERFESLFSRIAEHFGRAEPRQQARSYLKALLSPVRRKNGWQLAEAAGDIRPDRMQRLLNSAKWDVDRVRDELRHYVTEQLGGDRGVLVVVEAAFAKKGKKSAGVQWQRVGSGDPRHCQVAVFLVFAGPRGCALIDRELHLPRQWTEDPQRCSSAGVPTPARYHSRDAQGAMMIDRALAAGAPVTWIALDRNQARARELRHLQERGEYGLVLEVDAGTELPMAGGAQRADALIGRLSPAFQGIDGDDQQWARITLRGHARAAGRWLLCGRSLDRAGSASYHLCVGPTGTSLTELVAVVRSRERAADCVGQACASTGLDQYQVRRYSSWYRHATLSMAAYAYVVTSWPFS</sequence>
<dbReference type="InterPro" id="IPR038721">
    <property type="entry name" value="IS701-like_DDE_dom"/>
</dbReference>
<dbReference type="PANTHER" id="PTHR33627:SF1">
    <property type="entry name" value="TRANSPOSASE"/>
    <property type="match status" value="1"/>
</dbReference>
<evidence type="ECO:0000313" key="3">
    <source>
        <dbReference type="Proteomes" id="UP000603200"/>
    </source>
</evidence>
<evidence type="ECO:0000313" key="2">
    <source>
        <dbReference type="EMBL" id="GIE23874.1"/>
    </source>
</evidence>
<dbReference type="InterPro" id="IPR039365">
    <property type="entry name" value="IS701-like"/>
</dbReference>
<keyword evidence="3" id="KW-1185">Reference proteome</keyword>
<dbReference type="Proteomes" id="UP000603200">
    <property type="component" value="Unassembled WGS sequence"/>
</dbReference>
<dbReference type="PANTHER" id="PTHR33627">
    <property type="entry name" value="TRANSPOSASE"/>
    <property type="match status" value="1"/>
</dbReference>
<gene>
    <name evidence="2" type="ORF">Ahu01nite_069760</name>
</gene>
<dbReference type="NCBIfam" id="NF033540">
    <property type="entry name" value="transpos_IS701"/>
    <property type="match status" value="1"/>
</dbReference>
<feature type="domain" description="Transposase IS701-like DDE" evidence="1">
    <location>
        <begin position="24"/>
        <end position="224"/>
    </location>
</feature>
<organism evidence="2 3">
    <name type="scientific">Winogradskya humida</name>
    <dbReference type="NCBI Taxonomy" id="113566"/>
    <lineage>
        <taxon>Bacteria</taxon>
        <taxon>Bacillati</taxon>
        <taxon>Actinomycetota</taxon>
        <taxon>Actinomycetes</taxon>
        <taxon>Micromonosporales</taxon>
        <taxon>Micromonosporaceae</taxon>
        <taxon>Winogradskya</taxon>
    </lineage>
</organism>